<keyword evidence="1" id="KW-0808">Transferase</keyword>
<dbReference type="RefSeq" id="WP_188626495.1">
    <property type="nucleotide sequence ID" value="NZ_BMIL01000005.1"/>
</dbReference>
<dbReference type="GO" id="GO:0009254">
    <property type="term" value="P:peptidoglycan turnover"/>
    <property type="evidence" value="ECO:0007669"/>
    <property type="project" value="InterPro"/>
</dbReference>
<proteinExistence type="predicted"/>
<reference evidence="1" key="2">
    <citation type="submission" date="2020-09" db="EMBL/GenBank/DDBJ databases">
        <authorList>
            <person name="Sun Q."/>
            <person name="Zhou Y."/>
        </authorList>
    </citation>
    <scope>NUCLEOTIDE SEQUENCE</scope>
    <source>
        <strain evidence="1">CGMCC 1.15343</strain>
    </source>
</reference>
<evidence type="ECO:0000313" key="2">
    <source>
        <dbReference type="Proteomes" id="UP000651668"/>
    </source>
</evidence>
<gene>
    <name evidence="1" type="primary">anmK</name>
    <name evidence="1" type="ORF">GCM10011387_17420</name>
</gene>
<dbReference type="GO" id="GO:0016301">
    <property type="term" value="F:kinase activity"/>
    <property type="evidence" value="ECO:0007669"/>
    <property type="project" value="UniProtKB-KW"/>
</dbReference>
<dbReference type="PANTHER" id="PTHR30605">
    <property type="entry name" value="ANHYDRO-N-ACETYLMURAMIC ACID KINASE"/>
    <property type="match status" value="1"/>
</dbReference>
<evidence type="ECO:0000313" key="1">
    <source>
        <dbReference type="EMBL" id="GGC64303.1"/>
    </source>
</evidence>
<dbReference type="GO" id="GO:0016773">
    <property type="term" value="F:phosphotransferase activity, alcohol group as acceptor"/>
    <property type="evidence" value="ECO:0007669"/>
    <property type="project" value="InterPro"/>
</dbReference>
<name>A0A916UA87_9SPHI</name>
<protein>
    <submittedName>
        <fullName evidence="1">Anhydro-N-acetylmuramic acid kinase</fullName>
    </submittedName>
</protein>
<dbReference type="Gene3D" id="3.30.420.40">
    <property type="match status" value="2"/>
</dbReference>
<sequence length="416" mass="44870">MHKDLTRLFHIAQAPSRTIIGLMSGTSLDGLDIAVCKFEGSGPGARVSLLQFKTVSYPPEVKERLKPISSKAKVDLQDVTLINAWLGTYFAALINEALQEWGISNEQVDIIASHGQTIFHAPYFQHQQEAYGNATLQIADADHIAVQTGIITLSDFRQKHIAAGGEGAPLALYGDYLMFSDPEVHRVLLNIGGIANFTWLPALNADVQNLGLPGVFSTDTGSGNTLMDQYVQKHFPGKQFDEDAEIALSGQVHEGLLQRLLELPFFALDFPKTTGPEVFSLQHLEQVLKDMDLSGAAFVAHDDVGQAQQGIAHADVLATLAKFSSIGIVKALEATIPAGTKFRVYVSGGGMHNPLLIRNLEEQLGVKMESTAILDLNPDAKEAVLFALLANECISGPAFHIEGQPAVAMGKISLPN</sequence>
<dbReference type="GO" id="GO:0005524">
    <property type="term" value="F:ATP binding"/>
    <property type="evidence" value="ECO:0007669"/>
    <property type="project" value="InterPro"/>
</dbReference>
<dbReference type="InterPro" id="IPR043129">
    <property type="entry name" value="ATPase_NBD"/>
</dbReference>
<dbReference type="AlphaFoldDB" id="A0A916UA87"/>
<keyword evidence="2" id="KW-1185">Reference proteome</keyword>
<comment type="caution">
    <text evidence="1">The sequence shown here is derived from an EMBL/GenBank/DDBJ whole genome shotgun (WGS) entry which is preliminary data.</text>
</comment>
<dbReference type="Proteomes" id="UP000651668">
    <property type="component" value="Unassembled WGS sequence"/>
</dbReference>
<dbReference type="InterPro" id="IPR005338">
    <property type="entry name" value="Anhydro_N_Ac-Mur_kinase"/>
</dbReference>
<dbReference type="PANTHER" id="PTHR30605:SF0">
    <property type="entry name" value="ANHYDRO-N-ACETYLMURAMIC ACID KINASE"/>
    <property type="match status" value="1"/>
</dbReference>
<dbReference type="EMBL" id="BMIL01000005">
    <property type="protein sequence ID" value="GGC64303.1"/>
    <property type="molecule type" value="Genomic_DNA"/>
</dbReference>
<organism evidence="1 2">
    <name type="scientific">Pedobacter quisquiliarum</name>
    <dbReference type="NCBI Taxonomy" id="1834438"/>
    <lineage>
        <taxon>Bacteria</taxon>
        <taxon>Pseudomonadati</taxon>
        <taxon>Bacteroidota</taxon>
        <taxon>Sphingobacteriia</taxon>
        <taxon>Sphingobacteriales</taxon>
        <taxon>Sphingobacteriaceae</taxon>
        <taxon>Pedobacter</taxon>
    </lineage>
</organism>
<keyword evidence="1" id="KW-0418">Kinase</keyword>
<dbReference type="GO" id="GO:0006040">
    <property type="term" value="P:amino sugar metabolic process"/>
    <property type="evidence" value="ECO:0007669"/>
    <property type="project" value="InterPro"/>
</dbReference>
<dbReference type="Pfam" id="PF03702">
    <property type="entry name" value="AnmK"/>
    <property type="match status" value="1"/>
</dbReference>
<reference evidence="1" key="1">
    <citation type="journal article" date="2014" name="Int. J. Syst. Evol. Microbiol.">
        <title>Complete genome sequence of Corynebacterium casei LMG S-19264T (=DSM 44701T), isolated from a smear-ripened cheese.</title>
        <authorList>
            <consortium name="US DOE Joint Genome Institute (JGI-PGF)"/>
            <person name="Walter F."/>
            <person name="Albersmeier A."/>
            <person name="Kalinowski J."/>
            <person name="Ruckert C."/>
        </authorList>
    </citation>
    <scope>NUCLEOTIDE SEQUENCE</scope>
    <source>
        <strain evidence="1">CGMCC 1.15343</strain>
    </source>
</reference>
<accession>A0A916UA87</accession>
<dbReference type="SUPFAM" id="SSF53067">
    <property type="entry name" value="Actin-like ATPase domain"/>
    <property type="match status" value="1"/>
</dbReference>